<reference evidence="1 2" key="1">
    <citation type="submission" date="2019-02" db="EMBL/GenBank/DDBJ databases">
        <title>Deep-cultivation of Planctomycetes and their phenomic and genomic characterization uncovers novel biology.</title>
        <authorList>
            <person name="Wiegand S."/>
            <person name="Jogler M."/>
            <person name="Boedeker C."/>
            <person name="Pinto D."/>
            <person name="Vollmers J."/>
            <person name="Rivas-Marin E."/>
            <person name="Kohn T."/>
            <person name="Peeters S.H."/>
            <person name="Heuer A."/>
            <person name="Rast P."/>
            <person name="Oberbeckmann S."/>
            <person name="Bunk B."/>
            <person name="Jeske O."/>
            <person name="Meyerdierks A."/>
            <person name="Storesund J.E."/>
            <person name="Kallscheuer N."/>
            <person name="Luecker S."/>
            <person name="Lage O.M."/>
            <person name="Pohl T."/>
            <person name="Merkel B.J."/>
            <person name="Hornburger P."/>
            <person name="Mueller R.-W."/>
            <person name="Bruemmer F."/>
            <person name="Labrenz M."/>
            <person name="Spormann A.M."/>
            <person name="Op den Camp H."/>
            <person name="Overmann J."/>
            <person name="Amann R."/>
            <person name="Jetten M.S.M."/>
            <person name="Mascher T."/>
            <person name="Medema M.H."/>
            <person name="Devos D.P."/>
            <person name="Kaster A.-K."/>
            <person name="Ovreas L."/>
            <person name="Rohde M."/>
            <person name="Galperin M.Y."/>
            <person name="Jogler C."/>
        </authorList>
    </citation>
    <scope>NUCLEOTIDE SEQUENCE [LARGE SCALE GENOMIC DNA]</scope>
    <source>
        <strain evidence="1 2">HG15A2</strain>
    </source>
</reference>
<dbReference type="EMBL" id="CP036263">
    <property type="protein sequence ID" value="QDS98691.1"/>
    <property type="molecule type" value="Genomic_DNA"/>
</dbReference>
<sequence length="247" mass="28270">MNPYAQLSDDYYLNLNLTTEMPLPKGREPVLHYFEQVQKKYPQMRNFSTRDKDSFLLEEDKDRGDYCWASVEQRRLCSGQVNPETPEQALKQHRHILDIAPYALSLSPLDCEALDIFMGFDFSYRGNQNQLLAETLGVSPAMEQLASIPGSKLIHHEPSLTVALDEDCRLQCRIGFESRTTEYQIRSGEYTDDQLSVYITARHYGSLEAGVSYVEMLNRLWEVCQEVVDNYAAEAILQPLSRAISLG</sequence>
<dbReference type="Proteomes" id="UP000319852">
    <property type="component" value="Chromosome"/>
</dbReference>
<evidence type="ECO:0000313" key="1">
    <source>
        <dbReference type="EMBL" id="QDS98691.1"/>
    </source>
</evidence>
<evidence type="ECO:0000313" key="2">
    <source>
        <dbReference type="Proteomes" id="UP000319852"/>
    </source>
</evidence>
<gene>
    <name evidence="1" type="ORF">HG15A2_19720</name>
</gene>
<accession>A0A517MUX9</accession>
<dbReference type="KEGG" id="amob:HG15A2_19720"/>
<dbReference type="OrthoDB" id="250042at2"/>
<proteinExistence type="predicted"/>
<evidence type="ECO:0008006" key="3">
    <source>
        <dbReference type="Google" id="ProtNLM"/>
    </source>
</evidence>
<keyword evidence="2" id="KW-1185">Reference proteome</keyword>
<name>A0A517MUX9_9BACT</name>
<protein>
    <recommendedName>
        <fullName evidence="3">TIGR04255 family protein</fullName>
    </recommendedName>
</protein>
<organism evidence="1 2">
    <name type="scientific">Adhaeretor mobilis</name>
    <dbReference type="NCBI Taxonomy" id="1930276"/>
    <lineage>
        <taxon>Bacteria</taxon>
        <taxon>Pseudomonadati</taxon>
        <taxon>Planctomycetota</taxon>
        <taxon>Planctomycetia</taxon>
        <taxon>Pirellulales</taxon>
        <taxon>Lacipirellulaceae</taxon>
        <taxon>Adhaeretor</taxon>
    </lineage>
</organism>
<dbReference type="AlphaFoldDB" id="A0A517MUX9"/>